<sequence length="104" mass="11861">MMERKRRMGGVMDCGLLDLRKITPSHRLSHAFMGLENMYKYAYVRNGRLDKNERKRKEEGTRSLAGESTYSGEKGEPSWGLDGSMYIYLMPGAIRNKLLEGPGN</sequence>
<evidence type="ECO:0000313" key="2">
    <source>
        <dbReference type="EMBL" id="KAK9307707.1"/>
    </source>
</evidence>
<dbReference type="Proteomes" id="UP001432146">
    <property type="component" value="Unassembled WGS sequence"/>
</dbReference>
<proteinExistence type="predicted"/>
<protein>
    <submittedName>
        <fullName evidence="2">Uncharacterized protein</fullName>
    </submittedName>
</protein>
<organism evidence="2 3">
    <name type="scientific">Tetragonisca angustula</name>
    <dbReference type="NCBI Taxonomy" id="166442"/>
    <lineage>
        <taxon>Eukaryota</taxon>
        <taxon>Metazoa</taxon>
        <taxon>Ecdysozoa</taxon>
        <taxon>Arthropoda</taxon>
        <taxon>Hexapoda</taxon>
        <taxon>Insecta</taxon>
        <taxon>Pterygota</taxon>
        <taxon>Neoptera</taxon>
        <taxon>Endopterygota</taxon>
        <taxon>Hymenoptera</taxon>
        <taxon>Apocrita</taxon>
        <taxon>Aculeata</taxon>
        <taxon>Apoidea</taxon>
        <taxon>Anthophila</taxon>
        <taxon>Apidae</taxon>
        <taxon>Tetragonisca</taxon>
    </lineage>
</organism>
<gene>
    <name evidence="2" type="ORF">QLX08_002102</name>
</gene>
<dbReference type="EMBL" id="JAWNGG020000027">
    <property type="protein sequence ID" value="KAK9307707.1"/>
    <property type="molecule type" value="Genomic_DNA"/>
</dbReference>
<reference evidence="2 3" key="1">
    <citation type="submission" date="2024-05" db="EMBL/GenBank/DDBJ databases">
        <title>The nuclear and mitochondrial genome assemblies of Tetragonisca angustula (Apidae: Meliponini), a tiny yet remarkable pollinator in the Neotropics.</title>
        <authorList>
            <person name="Ferrari R."/>
            <person name="Ricardo P.C."/>
            <person name="Dias F.C."/>
            <person name="Araujo N.S."/>
            <person name="Soares D.O."/>
            <person name="Zhou Q.-S."/>
            <person name="Zhu C.-D."/>
            <person name="Coutinho L."/>
            <person name="Airas M.C."/>
            <person name="Batista T.M."/>
        </authorList>
    </citation>
    <scope>NUCLEOTIDE SEQUENCE [LARGE SCALE GENOMIC DNA]</scope>
    <source>
        <strain evidence="2">ASF017062</strain>
        <tissue evidence="2">Abdomen</tissue>
    </source>
</reference>
<feature type="compositionally biased region" description="Basic and acidic residues" evidence="1">
    <location>
        <begin position="50"/>
        <end position="61"/>
    </location>
</feature>
<name>A0AAW1AF08_9HYME</name>
<evidence type="ECO:0000256" key="1">
    <source>
        <dbReference type="SAM" id="MobiDB-lite"/>
    </source>
</evidence>
<accession>A0AAW1AF08</accession>
<feature type="region of interest" description="Disordered" evidence="1">
    <location>
        <begin position="50"/>
        <end position="78"/>
    </location>
</feature>
<comment type="caution">
    <text evidence="2">The sequence shown here is derived from an EMBL/GenBank/DDBJ whole genome shotgun (WGS) entry which is preliminary data.</text>
</comment>
<keyword evidence="3" id="KW-1185">Reference proteome</keyword>
<evidence type="ECO:0000313" key="3">
    <source>
        <dbReference type="Proteomes" id="UP001432146"/>
    </source>
</evidence>
<dbReference type="AlphaFoldDB" id="A0AAW1AF08"/>